<organism evidence="4 5">
    <name type="scientific">Diaphorobacter aerolatus</name>
    <dbReference type="NCBI Taxonomy" id="1288495"/>
    <lineage>
        <taxon>Bacteria</taxon>
        <taxon>Pseudomonadati</taxon>
        <taxon>Pseudomonadota</taxon>
        <taxon>Betaproteobacteria</taxon>
        <taxon>Burkholderiales</taxon>
        <taxon>Comamonadaceae</taxon>
        <taxon>Diaphorobacter</taxon>
    </lineage>
</organism>
<feature type="domain" description="Bacterial Ig" evidence="2">
    <location>
        <begin position="157"/>
        <end position="224"/>
    </location>
</feature>
<feature type="region of interest" description="Disordered" evidence="1">
    <location>
        <begin position="198"/>
        <end position="229"/>
    </location>
</feature>
<dbReference type="Pfam" id="PF17936">
    <property type="entry name" value="Big_6"/>
    <property type="match status" value="1"/>
</dbReference>
<evidence type="ECO:0000256" key="1">
    <source>
        <dbReference type="SAM" id="MobiDB-lite"/>
    </source>
</evidence>
<dbReference type="AlphaFoldDB" id="A0A7H0GNP4"/>
<accession>A0A7H0GNP4</accession>
<evidence type="ECO:0000259" key="2">
    <source>
        <dbReference type="Pfam" id="PF17936"/>
    </source>
</evidence>
<dbReference type="KEGG" id="daer:H9K75_08625"/>
<dbReference type="RefSeq" id="WP_187725450.1">
    <property type="nucleotide sequence ID" value="NZ_CP060783.1"/>
</dbReference>
<name>A0A7H0GNP4_9BURK</name>
<protein>
    <submittedName>
        <fullName evidence="4">BapA prefix-like domain-containing protein</fullName>
    </submittedName>
</protein>
<dbReference type="Gene3D" id="2.60.40.10">
    <property type="entry name" value="Immunoglobulins"/>
    <property type="match status" value="1"/>
</dbReference>
<dbReference type="Pfam" id="PF22783">
    <property type="entry name" value="BapA_N"/>
    <property type="match status" value="1"/>
</dbReference>
<dbReference type="InterPro" id="IPR013783">
    <property type="entry name" value="Ig-like_fold"/>
</dbReference>
<feature type="region of interest" description="Disordered" evidence="1">
    <location>
        <begin position="140"/>
        <end position="171"/>
    </location>
</feature>
<dbReference type="Proteomes" id="UP000516028">
    <property type="component" value="Chromosome"/>
</dbReference>
<feature type="domain" description="Biofilm-associated protein BapA-like prefix-like" evidence="3">
    <location>
        <begin position="8"/>
        <end position="126"/>
    </location>
</feature>
<sequence length="229" mass="23058">MSSLVANVKIVVVSKKTAVSKSDMPAEFRLSDASVVQVGVTREDVEEMIRVGNDLILKLQSGEVITVQDFFAQLGGDASNLVLNDDQEGLWLVDFASGEGPVAYSYSNLHSIESLLTEGDNGMLPLVLGLGGGVGGLAAAASGSGGSGGSDGPTVKPPPPNVHPVNGTDAITGMAVPGSTVTVTFPDGTTASAVVGADGKFKVPNPGLHDGDKVSVTAADPSGASVSRR</sequence>
<dbReference type="EMBL" id="CP060783">
    <property type="protein sequence ID" value="QNP49910.1"/>
    <property type="molecule type" value="Genomic_DNA"/>
</dbReference>
<evidence type="ECO:0000313" key="4">
    <source>
        <dbReference type="EMBL" id="QNP49910.1"/>
    </source>
</evidence>
<dbReference type="NCBIfam" id="NF033677">
    <property type="entry name" value="biofilm_BapA_N"/>
    <property type="match status" value="1"/>
</dbReference>
<dbReference type="InterPro" id="IPR048051">
    <property type="entry name" value="BapA-like_prefix-like"/>
</dbReference>
<reference evidence="4 5" key="1">
    <citation type="submission" date="2020-08" db="EMBL/GenBank/DDBJ databases">
        <title>Genome sequence of Diaphorobacter aerolatus KACC 16536T.</title>
        <authorList>
            <person name="Hyun D.-W."/>
            <person name="Bae J.-W."/>
        </authorList>
    </citation>
    <scope>NUCLEOTIDE SEQUENCE [LARGE SCALE GENOMIC DNA]</scope>
    <source>
        <strain evidence="4 5">KACC 16536</strain>
    </source>
</reference>
<proteinExistence type="predicted"/>
<evidence type="ECO:0000259" key="3">
    <source>
        <dbReference type="Pfam" id="PF22783"/>
    </source>
</evidence>
<keyword evidence="5" id="KW-1185">Reference proteome</keyword>
<dbReference type="InterPro" id="IPR041498">
    <property type="entry name" value="Big_6"/>
</dbReference>
<gene>
    <name evidence="4" type="ORF">H9K75_08625</name>
</gene>
<evidence type="ECO:0000313" key="5">
    <source>
        <dbReference type="Proteomes" id="UP000516028"/>
    </source>
</evidence>